<comment type="similarity">
    <text evidence="4">Belongs to the copper transporter (Ctr) (TC 1.A.56) family. SLC31A subfamily.</text>
</comment>
<comment type="subcellular location">
    <subcellularLocation>
        <location evidence="4">Membrane</location>
        <topology evidence="4">Multi-pass membrane protein</topology>
    </subcellularLocation>
</comment>
<keyword evidence="4" id="KW-0406">Ion transport</keyword>
<evidence type="ECO:0000313" key="6">
    <source>
        <dbReference type="EMBL" id="VVC92310.1"/>
    </source>
</evidence>
<reference evidence="6 7" key="1">
    <citation type="submission" date="2017-07" db="EMBL/GenBank/DDBJ databases">
        <authorList>
            <person name="Talla V."/>
            <person name="Backstrom N."/>
        </authorList>
    </citation>
    <scope>NUCLEOTIDE SEQUENCE [LARGE SCALE GENOMIC DNA]</scope>
</reference>
<dbReference type="GO" id="GO:0005375">
    <property type="term" value="F:copper ion transmembrane transporter activity"/>
    <property type="evidence" value="ECO:0007669"/>
    <property type="project" value="UniProtKB-UniRule"/>
</dbReference>
<evidence type="ECO:0000256" key="4">
    <source>
        <dbReference type="RuleBase" id="RU367022"/>
    </source>
</evidence>
<keyword evidence="1 4" id="KW-0812">Transmembrane</keyword>
<dbReference type="PANTHER" id="PTHR12483">
    <property type="entry name" value="SOLUTE CARRIER FAMILY 31 COPPER TRANSPORTERS"/>
    <property type="match status" value="1"/>
</dbReference>
<name>A0A5E4Q431_9NEOP</name>
<feature type="transmembrane region" description="Helical" evidence="4">
    <location>
        <begin position="150"/>
        <end position="171"/>
    </location>
</feature>
<evidence type="ECO:0000256" key="2">
    <source>
        <dbReference type="ARBA" id="ARBA00022989"/>
    </source>
</evidence>
<keyword evidence="3 4" id="KW-0472">Membrane</keyword>
<dbReference type="PANTHER" id="PTHR12483:SF115">
    <property type="entry name" value="COPPER TRANSPORT PROTEIN"/>
    <property type="match status" value="1"/>
</dbReference>
<feature type="transmembrane region" description="Helical" evidence="4">
    <location>
        <begin position="127"/>
        <end position="144"/>
    </location>
</feature>
<feature type="region of interest" description="Disordered" evidence="5">
    <location>
        <begin position="1"/>
        <end position="28"/>
    </location>
</feature>
<evidence type="ECO:0000256" key="3">
    <source>
        <dbReference type="ARBA" id="ARBA00023136"/>
    </source>
</evidence>
<accession>A0A5E4Q431</accession>
<protein>
    <recommendedName>
        <fullName evidence="4">Copper transport protein</fullName>
    </recommendedName>
</protein>
<evidence type="ECO:0000256" key="1">
    <source>
        <dbReference type="ARBA" id="ARBA00022692"/>
    </source>
</evidence>
<evidence type="ECO:0000313" key="7">
    <source>
        <dbReference type="Proteomes" id="UP000324832"/>
    </source>
</evidence>
<keyword evidence="4" id="KW-0186">Copper</keyword>
<organism evidence="6 7">
    <name type="scientific">Leptidea sinapis</name>
    <dbReference type="NCBI Taxonomy" id="189913"/>
    <lineage>
        <taxon>Eukaryota</taxon>
        <taxon>Metazoa</taxon>
        <taxon>Ecdysozoa</taxon>
        <taxon>Arthropoda</taxon>
        <taxon>Hexapoda</taxon>
        <taxon>Insecta</taxon>
        <taxon>Pterygota</taxon>
        <taxon>Neoptera</taxon>
        <taxon>Endopterygota</taxon>
        <taxon>Lepidoptera</taxon>
        <taxon>Glossata</taxon>
        <taxon>Ditrysia</taxon>
        <taxon>Papilionoidea</taxon>
        <taxon>Pieridae</taxon>
        <taxon>Dismorphiinae</taxon>
        <taxon>Leptidea</taxon>
    </lineage>
</organism>
<dbReference type="Pfam" id="PF04145">
    <property type="entry name" value="Ctr"/>
    <property type="match status" value="1"/>
</dbReference>
<dbReference type="Proteomes" id="UP000324832">
    <property type="component" value="Unassembled WGS sequence"/>
</dbReference>
<evidence type="ECO:0000256" key="5">
    <source>
        <dbReference type="SAM" id="MobiDB-lite"/>
    </source>
</evidence>
<dbReference type="EMBL" id="FZQP02001260">
    <property type="protein sequence ID" value="VVC92310.1"/>
    <property type="molecule type" value="Genomic_DNA"/>
</dbReference>
<dbReference type="GO" id="GO:0016020">
    <property type="term" value="C:membrane"/>
    <property type="evidence" value="ECO:0007669"/>
    <property type="project" value="UniProtKB-SubCell"/>
</dbReference>
<sequence length="184" mass="20334">MDAHHNHGMETAAHNHDTGAADMQPHHCGGDGGHGHAMVFHTSVHQEILFSGWVTSSALELFGSAVAIFVASVLYEGFKYYRDVLYEKAAEVTRDSQVNIAKNESGQNRPCARPAASKSSMCSTQHIIQTCLYFVQATVSYLLMLIFMTYNVWLCLALVLGLAVGFFFFGWKRSTARDTSECCM</sequence>
<keyword evidence="4" id="KW-0813">Transport</keyword>
<proteinExistence type="inferred from homology"/>
<keyword evidence="7" id="KW-1185">Reference proteome</keyword>
<dbReference type="InterPro" id="IPR007274">
    <property type="entry name" value="Cop_transporter"/>
</dbReference>
<feature type="transmembrane region" description="Helical" evidence="4">
    <location>
        <begin position="48"/>
        <end position="75"/>
    </location>
</feature>
<gene>
    <name evidence="6" type="ORF">LSINAPIS_LOCUS4792</name>
</gene>
<keyword evidence="2 4" id="KW-1133">Transmembrane helix</keyword>
<keyword evidence="4" id="KW-0187">Copper transport</keyword>
<dbReference type="AlphaFoldDB" id="A0A5E4Q431"/>